<feature type="region of interest" description="Disordered" evidence="2">
    <location>
        <begin position="5010"/>
        <end position="5034"/>
    </location>
</feature>
<name>A0A814LXA1_ADIRI</name>
<dbReference type="GO" id="GO:0004842">
    <property type="term" value="F:ubiquitin-protein transferase activity"/>
    <property type="evidence" value="ECO:0007669"/>
    <property type="project" value="InterPro"/>
</dbReference>
<sequence>MGLMKILREKHGGKDKLSQAARSISKAFDEDSEGVSFYDLVLSRFQNFDETNRVDGNNTFSNDVNFITECLVSSLTTNELSRKFSSRIDSYLYMYRRIEEYQADIKRTSFAWWPRTLDNNVRQLKEALHDSLSKISIDQKSSQPNLLIQDKDQVLKMNIVEHLMSITIIDEQKLHLFFVLCKLALQASQILQDRLEWKHIIANIKESKISVQAFISRYMSYEFTFRDFPLDLQGFMKLIDKVPVAKQPSDSLIFIFIELSRKLRFDQDAFLDKYSIHFEKGVKQESYSFLHILQFFKIISRRDRLFDIYFSIYTASVNLDNAWTMFIRICTKCELNDVNQKHLTSRIRTHTMNASIESFSRYTQWAGHCTKETTAENRPRFLQIYEKIFDAFIEYQLNNERHSRLFTRVRLKEFLSIGLEMSATHDLRQPSCLLIVYHLLFRMDARLNRVQKIIHLFQNLNDFDQDLCKENDPGFIIKDEWLEELLLRVADDFLYNVNSNIYHSLCEHHHNNRWAIYIWKRIIHLSILRPKQDNGNDVLYKLNEWMKVVKHDTYDNSDTLTILLVINLFEMLIVKYTKSVLSLPNIEVILNFVENIRQDEMYEIDVKQVDEFMANGRKSIEKILLLRESCSTYRDLHNSTIAYFFLSKIDIQQIFTDNNLQQYEFPLSSRKTELFISSIPKDISVTLTESKEEYFRRFLEQVNEWLQWFDRFLTISLYIIEWLKNLNVDGAAQLLRDIHNTKDNSSTTVIQMKTIVERILKLFQPFNDLRRLCHLFNCLTSFQMIDAGELNTRMDSANYIRDLKRLQPNNSFHIPAKTTISKSFPIQDRQHVQWSIASDKFPCDIEIRYSLAEVQDDVELLYTKKNVTVEKHVLQGEFETQRAGRLVITIDNAKLHNPRTVWYRIIQTSLSTCHLFNGIFNMFYEAFNRHFNGPVKEKEISQLLDKVFQFIDSVLDGSVSLRDMTDLKLVFCDKNIHIREEVQKLFMNRSSNNGTNRQRSSTVIVATPTDKEIEQVCEWLQIFQYYSHINIILNCIEQFDILSADDDDDFVNHLKRLRDENCSLKEITQAYNTLKKQFQNLQGQHLQLIKTASECTLIIGIMKKSDLYSAHGRRRFQELRDNLTTQFQLQERNNMILNSWIIAYALCEPFALKAKNFDEFVDRIAKLSNFEEHSVKHIQIVNENAQMIKMWLSAEETTVLDNALITMEHLYRTGSVKICLRRLLNEESFFEIEYSIKKLANENGDEDEQDEQTSDVLKFTLTKSDIDDHKRQLTFCNVDLQENMLHKKILLTEQLNLLRTVEDIYNILCKLETAGHPEYQLREENYDIHDRTDEIDGILSNLRNDQQIPEHRLKRATEILTKNLDLIHRSLQANYDMWIHNLERYRQDHHLLYLFSNRQIMILIILLTRSTTQNQVKCHFLEKVCLSEHILRHRDNEMRLTIQCLIHYLRSLKLNDCDLSEMNVTHHYETHRIEPNSNAETALKKLSQFLSEIFNNGRELFQRNHGNNENQQYLVTINSMQHNRIEKTPIEHNLDLDTCCVLLNLFQDRLPSTYQILWCSTANEDDIRLFFLRIRTFRYLTFAVMNIDQMHHRLREILLNEQDELTKQEQTHGTVYYFSNELTTSRKGLRFFHIPPKFRQPQHTHSQITRLCQQNNWIQPQIQIICGIAGIGKTHLVNTKYKTPETSCFSINDTLNLSMLITSFLSYDAKLLNTDPSVSFNISIHAPFEQLNRTLLSLFISRTLTDNTTGLTFSLPKDKQWKFYIEVPYTDQYKMTIEENFNRILPMLSIISPYTLEEITERNYQLFIGEEEELVGRFLKAYKNGTIDRQLIITPTNGEQPVDFDKLTNPDECRTLIHECIKEYAPELPKNKISELSFTKFLHRRVKFFTGFYYRFNTSKINLGSTALKQMIQEARSLSQIDFRHTNYPRIYLVYDPEFSLYLLHADWNNVPRGIKQLFNEQNPSLSPEFQQKDYYAKCLSWLIDIKYEDFIQIMSEMKFILTENFAYKLFHVHERKLTKLSLIIEGDTGVGKTFLLKFYSLLLNAKILNAPVNDDVAPRIRERLSLWFVTTVLSEILEKEANLMNAFLEKIKPKLMGADDDNDEEDQLANMYRHRLQLVDDDQEDPFNENRAPQPIIAPLAAPQAEPALAQQEVIVDLPLLEEIKKSLLNYEYNNDMLRYLWKTLITIASENAMNIVQSLTTALYEYVTSQLTVFLLIEPSFRLQTLLDEARSSAVHVSIGIFNEYLMYSQIKPLFYRLLLHPGVTEEQLEQFMFPICQLACELSDMEFVVFFDEVNTASCLGLFKEMFIDRTLHGKDLPENLFFTAAINPSVEASPDSAIHRRDYLVHQLPQALENLKVCYGPLEQTSLRSYIEKKIQILHGNTNASQRLEMPLEEYAQEMLSESILNAQAFCEEYLGKNSVSQREIQRCFNLIDFFWKIRFDDEVDIAGDMYQPNPIRCIALALALIYYFRLPTIEDNEQRKNHETPPREKLAEILSRTIPDFVNVIESELDKFVNTDNFVIPHGVAINQAVREHIFSIVVSVVTRTPLCIIGAPGQSKTLSFQIVLQNLQGSQLSVKPFCKRLPAIDPFFCLGSKYSRSEDIAYIFERAIKREQHYEQNRMNTRCVVFLDEASLPDEKKMVLKVLHPYLDECKVAFVAVANRAFDAANANRMICVYRSLPSKDDQKILAYGCLGLQTDHNQPVADDYLQKIIYGLCQGYRRVLIAPDIPHIYHDRDFIYMLRELRFELTPTTNDNDQETRFAGITSESLLRALEDNFNGISQTEFERLVEIFFKAVQEQCPNFKIPPNCRNVPRILGESMKLDSVRRRLYGRYKLIIDESEDESAVRLLSQSGILNLDPNRTTVFRMSDFPDDIDNELRNVEILSTIKLCMETGKTILMVNTGRIHGSLYDVFNQNFSIMATGDMRKIFSKVAIGPKTIDVVVHEDFQCIVHIKRSEFKEIPAPFLSRFQKYSLSVRDFYQIQFDQLSINDRTIMKNIEEKLQSFIQHFGSQYFYGLNENTLYSCLLSLMKQNETDQSYFLNTHQHYSQLTIRSKPFIEQNPTDIQQCLLRSVLSKLLQLVSPESLILKLPTFEDKLARLLCINYFHQQEHFHVENFIRQLLSNPSLSLLNDDLLAITTDAQIPVTNDSKITRKVMIFTRTSSYVVGLRDQASHEVFGDLNINEYTENFNHIDILNLVVIENSVKLEERFRKFENDKEKKVLLIVINARITQQRLHIPYIRQLIDKSDYSCNILNKTQEKYFLLLVHSPAQELYHQSSFPSIFLQDWDFYFFDSCLPGNAFHLQKMLQILSSSNQQHESFDNILCDLNILFEDSLWDFCSRIQISRQELSREMFKDKLAYEFYQPQTNTLRRVQCFKEILHRSIQLQKHIVRIYHEHLSNQKDSSKKIYNLIYQISKEILCGKRFDGLVDSIQSQTRISFTNFASNIFKFIINDYGLDTLSILSNKDQNDYHSMLELIDYESVSNDENKDSISQGLIQLNIHYACIPQTPLYHLFHQRIKFYADEIKLSTILKQNQQRDENADELRRDYYAIPPTTTTANYRYNNDDDENDTAEHFRYKLMKAIANDKVLNKIINEHILHSYSNDLVRTFCTIVEKNFDDNLQQCEKTIEFVSRWLLLVDGNDRQPLEGSPSKHIWLLSHVYASFEYDQNDLFSLYSACRIADQLDSTRSFFEDLFDNESQLTRSGVREKLFRLMFDYLWKHLCQICTSDLQSSEKWIHTYTFISKYYPSEKVLSRTQLIDIKDEIDFMNLAYLILLNDKTPQPKQLVAHLLKNTQLNDQSYPGRYGQSRFLKRITKIIELIQNYLDEHHINNSTLMIDVQQWIILMLKSATDSWKDGIKDLFRDLNQSSFRLSLPMKQFLFDELANLYLLKSEQPGRGKLDFWDRRIQLLPVIIECIDQHDDILKNYHLPSHPSMISTDEQRQPLFDLFFFHFQRSVNNELINCKFVNKIIQWPLPNQWSRTTRDIFKPIHIYFIVKLTAVLLCQSNISADNQATLDRITRATISSYLTLNNDVTQLSDNLQLFLSTIISKRSWNYLLNFLKSENIQRFHSQWANTLFQLLQIQQTTQRNEHLQLCHQIQFTLSIDQTSSIFPQFHSIYNELKTNLTNCVNNNQQWNILSDWIQLQPNPNLTEIKVMLLLNIYYDYYCTNQLASLNTLLPFIENTLEPLPEELQVFRALLQPEEHMIGYSRNQEDNFLNHLFRVDCKDEDELPIRHSLVNLLAMILLGGKQNFLWTFTFQPLTLQNTFGFGSTARNTIQANGVHYDCGCIITQNGDLTYFDRTRVSVLNVPAVYVAYFATFGALAWHLLLFNESVQNLHGPILAPHAIADNTAAHRLAGNDQRTKVCHFVRARLLSTFNFLSTHSNSNDASILLNRCFEQMAFLTLNQQQEEDSWIKPVYRTIDDQLKAEEEFQNKVFYFIHQKLAEHKAYINQLDLQSQIQAQLQDFITKMPIEIQFRHFKTELHNPIHSEIPLNMLRHVLDSTDFLKMTKWIHNLTQFYLLLHQTYAQLIERNEFLTVSLEELYQRGEKHSKNYQYKNRNNNYLTIIDHGIEAVNAYHDFTDGLIRPGACDQTQRFTKITRETPIHYLVTTGSLDEGDIVMRILRVLIDYHNSLLNLLEQEVNNDANTHLVGALQKLINNLTSKEVSIVQIVRDNTGVITLTDQNCSWLEQLSRATLITETDEYFQQIDTPLNFDFLYLQSYIIRTYLLLCRINYEHIIQNYQCHIRRTQQNTTNEVFDLDKDYCVQLSDQQLENNWSYLKEMYLDKLYHGHNLLRQIAIKLHHHQENVSQMYLYEFVQTFDHEKKFYEQIHQNEIKDFQLCYFDHIRQLYANSIDDFQHLFTDVSQILRTPIPIELEIELGRMLQAVVISVDSIDEIKSTIQIVTDLLNDLRDNEYFLQRQWAESLTETCEPLSIKSTVLNYVPVGIKCENYMSLCIHLIRMRSTLQERTVNIEEKESKQWDESMMSDSVEQQPNRFREYLNQSTESDEPPPAPIDPEPIEWPNIDPTDADPIAELILNSTNGEHQSEPAHPRPLPNLIEETFEFFSLFELTVALVPLSTSKLFEQIHDQNEQPTATDLKKGLRFTVIDLNEKTAARLWRSENLCQKLREFFKQEKLDENLLGVIDQNKIFLDFSNDSCQLPKQISQEYRIIRKDSLFTVRFHFRENRFDYFMTSDGDISVIINRFIADQNIKPSSEGIYLCFFDEQGKSIENETIADLSKRLKDPETKTIPIIVIQEDFNTKSLSQVTLRTEQNQERIGLFRSDANWSHVNEWLKRFTDITNPPSEYAFLSREQKIILDDDQSISSTIEQLKPTIIDGISRTNTTKVTFTYENNSVSINALKSSRICHLLNNEDLLRRLNLIDISPNDCALLSGETNEQVLSQEDTRQPLTAYLSAEDQPVNFRISIMIQILRYDNSEPSSLLLSSRNVTMEHIFQSIDNVPANVYKYLASNSTKKIIDYCEILSNLHETKFLLVKENETCFISIKKPNTNRLLDLGDEQNAIHQRFTIYAQIRDIYQENHLDIDRQYCLYSNDFVPSIDTQLFLFPRSNSTIEFALIDQNLPIKVTIQNNEDQQTIQFHCSLTINVGRLHSIACLLFTLNSKYYELEESDCILDDEDITLHDIDSEMKEIQLRLKSKATIRSSIRFGERTIELPCSLDTSVEVIIKEALDRFHLCQEDYPTYELVALADDGESAIDDTFSIEEIYELFSSRPTIIPFELKRKEA</sequence>
<proteinExistence type="predicted"/>
<protein>
    <submittedName>
        <fullName evidence="3">Uncharacterized protein</fullName>
    </submittedName>
</protein>
<dbReference type="SUPFAM" id="SSF52540">
    <property type="entry name" value="P-loop containing nucleoside triphosphate hydrolases"/>
    <property type="match status" value="2"/>
</dbReference>
<dbReference type="PANTHER" id="PTHR22605">
    <property type="entry name" value="RZ-TYPE DOMAIN-CONTAINING PROTEIN"/>
    <property type="match status" value="1"/>
</dbReference>
<comment type="caution">
    <text evidence="3">The sequence shown here is derived from an EMBL/GenBank/DDBJ whole genome shotgun (WGS) entry which is preliminary data.</text>
</comment>
<evidence type="ECO:0000256" key="2">
    <source>
        <dbReference type="SAM" id="MobiDB-lite"/>
    </source>
</evidence>
<organism evidence="3 4">
    <name type="scientific">Adineta ricciae</name>
    <name type="common">Rotifer</name>
    <dbReference type="NCBI Taxonomy" id="249248"/>
    <lineage>
        <taxon>Eukaryota</taxon>
        <taxon>Metazoa</taxon>
        <taxon>Spiralia</taxon>
        <taxon>Gnathifera</taxon>
        <taxon>Rotifera</taxon>
        <taxon>Eurotatoria</taxon>
        <taxon>Bdelloidea</taxon>
        <taxon>Adinetida</taxon>
        <taxon>Adinetidae</taxon>
        <taxon>Adineta</taxon>
    </lineage>
</organism>
<dbReference type="InterPro" id="IPR031248">
    <property type="entry name" value="RNF213"/>
</dbReference>
<gene>
    <name evidence="3" type="ORF">XAT740_LOCUS16844</name>
</gene>
<dbReference type="EMBL" id="CAJNOR010001084">
    <property type="protein sequence ID" value="CAF1071633.1"/>
    <property type="molecule type" value="Genomic_DNA"/>
</dbReference>
<dbReference type="Proteomes" id="UP000663828">
    <property type="component" value="Unassembled WGS sequence"/>
</dbReference>
<reference evidence="3" key="1">
    <citation type="submission" date="2021-02" db="EMBL/GenBank/DDBJ databases">
        <authorList>
            <person name="Nowell W R."/>
        </authorList>
    </citation>
    <scope>NUCLEOTIDE SEQUENCE</scope>
</reference>
<evidence type="ECO:0000313" key="3">
    <source>
        <dbReference type="EMBL" id="CAF1071633.1"/>
    </source>
</evidence>
<keyword evidence="4" id="KW-1185">Reference proteome</keyword>
<evidence type="ECO:0000256" key="1">
    <source>
        <dbReference type="SAM" id="Coils"/>
    </source>
</evidence>
<accession>A0A814LXA1</accession>
<feature type="coiled-coil region" evidence="1">
    <location>
        <begin position="1057"/>
        <end position="1084"/>
    </location>
</feature>
<dbReference type="PANTHER" id="PTHR22605:SF1">
    <property type="entry name" value="RZ-TYPE DOMAIN-CONTAINING PROTEIN"/>
    <property type="match status" value="1"/>
</dbReference>
<dbReference type="Gene3D" id="3.40.50.300">
    <property type="entry name" value="P-loop containing nucleotide triphosphate hydrolases"/>
    <property type="match status" value="1"/>
</dbReference>
<dbReference type="InterPro" id="IPR025662">
    <property type="entry name" value="Sigma_54_int_dom_ATP-bd_1"/>
</dbReference>
<evidence type="ECO:0000313" key="4">
    <source>
        <dbReference type="Proteomes" id="UP000663828"/>
    </source>
</evidence>
<dbReference type="InterPro" id="IPR027417">
    <property type="entry name" value="P-loop_NTPase"/>
</dbReference>
<dbReference type="GO" id="GO:0016887">
    <property type="term" value="F:ATP hydrolysis activity"/>
    <property type="evidence" value="ECO:0007669"/>
    <property type="project" value="InterPro"/>
</dbReference>
<keyword evidence="1" id="KW-0175">Coiled coil</keyword>
<dbReference type="PROSITE" id="PS00675">
    <property type="entry name" value="SIGMA54_INTERACT_1"/>
    <property type="match status" value="1"/>
</dbReference>